<dbReference type="EMBL" id="JAGGNH010000002">
    <property type="protein sequence ID" value="KAJ0981265.1"/>
    <property type="molecule type" value="Genomic_DNA"/>
</dbReference>
<sequence length="159" mass="18105">MNRKKQRRTSTSSGDDELAVVKAAAWAWYQRGSGNQGKPFRESEAAAFPARFACRPSRFKLEMESELLQRSDPEPGGSEKSLLDVYEVERITRQIERFVIATADERDRIKKRDKGTIRTTKGMVKRVNGFWLRHAIGICGTREAVVEAHVLSRPARARK</sequence>
<evidence type="ECO:0000313" key="2">
    <source>
        <dbReference type="Proteomes" id="UP001085076"/>
    </source>
</evidence>
<accession>A0A9D5CZM7</accession>
<dbReference type="Proteomes" id="UP001085076">
    <property type="component" value="Miscellaneous, Linkage group lg02"/>
</dbReference>
<gene>
    <name evidence="1" type="ORF">J5N97_009520</name>
</gene>
<evidence type="ECO:0000313" key="1">
    <source>
        <dbReference type="EMBL" id="KAJ0981265.1"/>
    </source>
</evidence>
<organism evidence="1 2">
    <name type="scientific">Dioscorea zingiberensis</name>
    <dbReference type="NCBI Taxonomy" id="325984"/>
    <lineage>
        <taxon>Eukaryota</taxon>
        <taxon>Viridiplantae</taxon>
        <taxon>Streptophyta</taxon>
        <taxon>Embryophyta</taxon>
        <taxon>Tracheophyta</taxon>
        <taxon>Spermatophyta</taxon>
        <taxon>Magnoliopsida</taxon>
        <taxon>Liliopsida</taxon>
        <taxon>Dioscoreales</taxon>
        <taxon>Dioscoreaceae</taxon>
        <taxon>Dioscorea</taxon>
    </lineage>
</organism>
<comment type="caution">
    <text evidence="1">The sequence shown here is derived from an EMBL/GenBank/DDBJ whole genome shotgun (WGS) entry which is preliminary data.</text>
</comment>
<dbReference type="OrthoDB" id="1880786at2759"/>
<dbReference type="AlphaFoldDB" id="A0A9D5CZM7"/>
<dbReference type="PANTHER" id="PTHR34665">
    <property type="entry name" value="DUF3741 DOMAIN-CONTAINING PROTEIN"/>
    <property type="match status" value="1"/>
</dbReference>
<proteinExistence type="predicted"/>
<dbReference type="PANTHER" id="PTHR34665:SF4">
    <property type="entry name" value="DUF3741 DOMAIN-CONTAINING PROTEIN"/>
    <property type="match status" value="1"/>
</dbReference>
<protein>
    <submittedName>
        <fullName evidence="1">Uncharacterized protein</fullName>
    </submittedName>
</protein>
<keyword evidence="2" id="KW-1185">Reference proteome</keyword>
<reference evidence="1" key="1">
    <citation type="submission" date="2021-03" db="EMBL/GenBank/DDBJ databases">
        <authorList>
            <person name="Li Z."/>
            <person name="Yang C."/>
        </authorList>
    </citation>
    <scope>NUCLEOTIDE SEQUENCE</scope>
    <source>
        <strain evidence="1">Dzin_1.0</strain>
        <tissue evidence="1">Leaf</tissue>
    </source>
</reference>
<reference evidence="1" key="2">
    <citation type="journal article" date="2022" name="Hortic Res">
        <title>The genome of Dioscorea zingiberensis sheds light on the biosynthesis, origin and evolution of the medicinally important diosgenin saponins.</title>
        <authorList>
            <person name="Li Y."/>
            <person name="Tan C."/>
            <person name="Li Z."/>
            <person name="Guo J."/>
            <person name="Li S."/>
            <person name="Chen X."/>
            <person name="Wang C."/>
            <person name="Dai X."/>
            <person name="Yang H."/>
            <person name="Song W."/>
            <person name="Hou L."/>
            <person name="Xu J."/>
            <person name="Tong Z."/>
            <person name="Xu A."/>
            <person name="Yuan X."/>
            <person name="Wang W."/>
            <person name="Yang Q."/>
            <person name="Chen L."/>
            <person name="Sun Z."/>
            <person name="Wang K."/>
            <person name="Pan B."/>
            <person name="Chen J."/>
            <person name="Bao Y."/>
            <person name="Liu F."/>
            <person name="Qi X."/>
            <person name="Gang D.R."/>
            <person name="Wen J."/>
            <person name="Li J."/>
        </authorList>
    </citation>
    <scope>NUCLEOTIDE SEQUENCE</scope>
    <source>
        <strain evidence="1">Dzin_1.0</strain>
    </source>
</reference>
<name>A0A9D5CZM7_9LILI</name>